<evidence type="ECO:0000313" key="4">
    <source>
        <dbReference type="Proteomes" id="UP001597052"/>
    </source>
</evidence>
<dbReference type="PANTHER" id="PTHR42693">
    <property type="entry name" value="ARYLSULFATASE FAMILY MEMBER"/>
    <property type="match status" value="1"/>
</dbReference>
<dbReference type="AlphaFoldDB" id="A0ABD6D4G1"/>
<organism evidence="3 4">
    <name type="scientific">Halohasta litorea</name>
    <dbReference type="NCBI Taxonomy" id="869891"/>
    <lineage>
        <taxon>Archaea</taxon>
        <taxon>Methanobacteriati</taxon>
        <taxon>Methanobacteriota</taxon>
        <taxon>Stenosarchaea group</taxon>
        <taxon>Halobacteria</taxon>
        <taxon>Halobacteriales</taxon>
        <taxon>Haloferacaceae</taxon>
        <taxon>Halohasta</taxon>
    </lineage>
</organism>
<gene>
    <name evidence="3" type="ORF">ACFSBW_03485</name>
</gene>
<evidence type="ECO:0000313" key="3">
    <source>
        <dbReference type="EMBL" id="MFD1640937.1"/>
    </source>
</evidence>
<name>A0ABD6D4G1_9EURY</name>
<comment type="caution">
    <text evidence="3">The sequence shown here is derived from an EMBL/GenBank/DDBJ whole genome shotgun (WGS) entry which is preliminary data.</text>
</comment>
<evidence type="ECO:0000259" key="2">
    <source>
        <dbReference type="Pfam" id="PF00884"/>
    </source>
</evidence>
<protein>
    <submittedName>
        <fullName evidence="3">Sulfatase-like hydrolase/transferase</fullName>
    </submittedName>
</protein>
<dbReference type="RefSeq" id="WP_256394629.1">
    <property type="nucleotide sequence ID" value="NZ_JANHDJ010000001.1"/>
</dbReference>
<accession>A0ABD6D4G1</accession>
<dbReference type="InterPro" id="IPR017850">
    <property type="entry name" value="Alkaline_phosphatase_core_sf"/>
</dbReference>
<dbReference type="Gene3D" id="3.40.720.10">
    <property type="entry name" value="Alkaline Phosphatase, subunit A"/>
    <property type="match status" value="1"/>
</dbReference>
<dbReference type="Proteomes" id="UP001597052">
    <property type="component" value="Unassembled WGS sequence"/>
</dbReference>
<comment type="similarity">
    <text evidence="1">Belongs to the sulfatase family.</text>
</comment>
<reference evidence="3 4" key="1">
    <citation type="journal article" date="2019" name="Int. J. Syst. Evol. Microbiol.">
        <title>The Global Catalogue of Microorganisms (GCM) 10K type strain sequencing project: providing services to taxonomists for standard genome sequencing and annotation.</title>
        <authorList>
            <consortium name="The Broad Institute Genomics Platform"/>
            <consortium name="The Broad Institute Genome Sequencing Center for Infectious Disease"/>
            <person name="Wu L."/>
            <person name="Ma J."/>
        </authorList>
    </citation>
    <scope>NUCLEOTIDE SEQUENCE [LARGE SCALE GENOMIC DNA]</scope>
    <source>
        <strain evidence="3 4">CGMCC 1.10593</strain>
    </source>
</reference>
<proteinExistence type="inferred from homology"/>
<dbReference type="InterPro" id="IPR050738">
    <property type="entry name" value="Sulfatase"/>
</dbReference>
<evidence type="ECO:0000256" key="1">
    <source>
        <dbReference type="ARBA" id="ARBA00008779"/>
    </source>
</evidence>
<dbReference type="Pfam" id="PF00884">
    <property type="entry name" value="Sulfatase"/>
    <property type="match status" value="1"/>
</dbReference>
<dbReference type="EMBL" id="JBHUDM010000001">
    <property type="protein sequence ID" value="MFD1640937.1"/>
    <property type="molecule type" value="Genomic_DNA"/>
</dbReference>
<feature type="domain" description="Sulfatase N-terminal" evidence="2">
    <location>
        <begin position="6"/>
        <end position="338"/>
    </location>
</feature>
<dbReference type="PANTHER" id="PTHR42693:SF33">
    <property type="entry name" value="ARYLSULFATASE"/>
    <property type="match status" value="1"/>
</dbReference>
<keyword evidence="4" id="KW-1185">Reference proteome</keyword>
<dbReference type="InterPro" id="IPR000917">
    <property type="entry name" value="Sulfatase_N"/>
</dbReference>
<dbReference type="SUPFAM" id="SSF53649">
    <property type="entry name" value="Alkaline phosphatase-like"/>
    <property type="match status" value="1"/>
</dbReference>
<sequence length="460" mass="51014">MTRQPNIFILSVDSLPYASFQEASERIASLVDGVNFTQAVAPASFTGSSMPAITTGSLTDEVPAWGLPESGEPTPIAEVLAEHGYACGLWTDNYLFGEMYNYDRGFTAGNLGRPGVKKRLANVVRETPLSRFFWLFETAYFGLIEPLLSASSGEESFYRPAQALNEQALNWLESREKDAPVFCWLHYMDTHHPYQPPSSYLDKQSFSKERSRSELGKFTREAIKSNGEELSAAEQADLKTAFEASCAYTADQLPQFIEQLQESGHYDPDIDILVVTADHGEVLDRSKYGMLGHVPPAFWEEIIRVPLIIGHPDWETDTVAEQVSLLDLKTTILAAAGVTDDSVSPSDLFRTVTPVVSEWDERDDSVTTYRGLRRADGRKLFGAKRDGVDTLVATEVGSTGSDTVMFEGTPDVSHEELPEWAQELRDELSSFGDAVEPNSTPEDVTVEVDKQHLKNLGYIE</sequence>